<feature type="domain" description="HD/PDEase" evidence="1">
    <location>
        <begin position="24"/>
        <end position="138"/>
    </location>
</feature>
<organism evidence="2 3">
    <name type="scientific">Flavisolibacter tropicus</name>
    <dbReference type="NCBI Taxonomy" id="1492898"/>
    <lineage>
        <taxon>Bacteria</taxon>
        <taxon>Pseudomonadati</taxon>
        <taxon>Bacteroidota</taxon>
        <taxon>Chitinophagia</taxon>
        <taxon>Chitinophagales</taxon>
        <taxon>Chitinophagaceae</taxon>
        <taxon>Flavisolibacter</taxon>
    </lineage>
</organism>
<dbReference type="AlphaFoldDB" id="A0A172TRZ0"/>
<dbReference type="OrthoDB" id="5728337at2"/>
<sequence length="193" mass="22599">MYSHQFLQLKSNVIRLLGNLDSRLTYHNVTHTLDVTEMAEKIARAENITNEKTLFLLKVAALYHDTGFLKVYKGHEEKSCTIFLEETRSYSFSQEDNDLILGLIMATRIPQNPKTHLQQIICDADLDYLGREDFSVIADNLFQESLNYGFVSSKEEWDDIQLNFIKNHHYHTLTSKQWREPVMQKHYSMLATH</sequence>
<dbReference type="KEGG" id="fla:SY85_03115"/>
<dbReference type="EMBL" id="CP011390">
    <property type="protein sequence ID" value="ANE49644.1"/>
    <property type="molecule type" value="Genomic_DNA"/>
</dbReference>
<protein>
    <recommendedName>
        <fullName evidence="1">HD/PDEase domain-containing protein</fullName>
    </recommendedName>
</protein>
<gene>
    <name evidence="2" type="ORF">SY85_03115</name>
</gene>
<dbReference type="STRING" id="1492898.SY85_03115"/>
<dbReference type="Gene3D" id="1.10.3210.10">
    <property type="entry name" value="Hypothetical protein af1432"/>
    <property type="match status" value="1"/>
</dbReference>
<dbReference type="SMART" id="SM00471">
    <property type="entry name" value="HDc"/>
    <property type="match status" value="1"/>
</dbReference>
<dbReference type="RefSeq" id="WP_066401768.1">
    <property type="nucleotide sequence ID" value="NZ_CP011390.1"/>
</dbReference>
<dbReference type="InterPro" id="IPR003607">
    <property type="entry name" value="HD/PDEase_dom"/>
</dbReference>
<dbReference type="Proteomes" id="UP000077177">
    <property type="component" value="Chromosome"/>
</dbReference>
<evidence type="ECO:0000259" key="1">
    <source>
        <dbReference type="SMART" id="SM00471"/>
    </source>
</evidence>
<dbReference type="Pfam" id="PF01966">
    <property type="entry name" value="HD"/>
    <property type="match status" value="1"/>
</dbReference>
<keyword evidence="3" id="KW-1185">Reference proteome</keyword>
<name>A0A172TRZ0_9BACT</name>
<dbReference type="SUPFAM" id="SSF109604">
    <property type="entry name" value="HD-domain/PDEase-like"/>
    <property type="match status" value="1"/>
</dbReference>
<dbReference type="InterPro" id="IPR006674">
    <property type="entry name" value="HD_domain"/>
</dbReference>
<evidence type="ECO:0000313" key="3">
    <source>
        <dbReference type="Proteomes" id="UP000077177"/>
    </source>
</evidence>
<reference evidence="2 3" key="2">
    <citation type="journal article" date="2016" name="Int. J. Syst. Evol. Microbiol.">
        <title>Flavisolibacter tropicus sp. nov., isolated from tropical soil.</title>
        <authorList>
            <person name="Lee J.J."/>
            <person name="Kang M.S."/>
            <person name="Kim G.S."/>
            <person name="Lee C.S."/>
            <person name="Lim S."/>
            <person name="Lee J."/>
            <person name="Roh S.H."/>
            <person name="Kang H."/>
            <person name="Ha J.M."/>
            <person name="Bae S."/>
            <person name="Jung H.Y."/>
            <person name="Kim M.K."/>
        </authorList>
    </citation>
    <scope>NUCLEOTIDE SEQUENCE [LARGE SCALE GENOMIC DNA]</scope>
    <source>
        <strain evidence="2 3">LCS9</strain>
    </source>
</reference>
<accession>A0A172TRZ0</accession>
<reference evidence="3" key="1">
    <citation type="submission" date="2015-01" db="EMBL/GenBank/DDBJ databases">
        <title>Flavisolibacter sp./LCS9/ whole genome sequencing.</title>
        <authorList>
            <person name="Kim M.K."/>
            <person name="Srinivasan S."/>
            <person name="Lee J.-J."/>
        </authorList>
    </citation>
    <scope>NUCLEOTIDE SEQUENCE [LARGE SCALE GENOMIC DNA]</scope>
    <source>
        <strain evidence="3">LCS9</strain>
    </source>
</reference>
<dbReference type="CDD" id="cd00077">
    <property type="entry name" value="HDc"/>
    <property type="match status" value="1"/>
</dbReference>
<evidence type="ECO:0000313" key="2">
    <source>
        <dbReference type="EMBL" id="ANE49644.1"/>
    </source>
</evidence>
<proteinExistence type="predicted"/>